<dbReference type="InterPro" id="IPR004875">
    <property type="entry name" value="DDE_SF_endonuclease_dom"/>
</dbReference>
<dbReference type="GO" id="GO:0003677">
    <property type="term" value="F:DNA binding"/>
    <property type="evidence" value="ECO:0007669"/>
    <property type="project" value="UniProtKB-KW"/>
</dbReference>
<reference evidence="4 5" key="1">
    <citation type="submission" date="2017-06" db="EMBL/GenBank/DDBJ databases">
        <title>Aedes aegypti genome working group (AGWG) sequencing and assembly.</title>
        <authorList>
            <consortium name="Aedes aegypti Genome Working Group (AGWG)"/>
            <person name="Matthews B.J."/>
        </authorList>
    </citation>
    <scope>NUCLEOTIDE SEQUENCE [LARGE SCALE GENOMIC DNA]</scope>
    <source>
        <strain evidence="4 5">LVP_AGWG</strain>
    </source>
</reference>
<dbReference type="InParanoid" id="A0A6I8TK24"/>
<dbReference type="PROSITE" id="PS51253">
    <property type="entry name" value="HTH_CENPB"/>
    <property type="match status" value="1"/>
</dbReference>
<protein>
    <submittedName>
        <fullName evidence="4">Uncharacterized protein</fullName>
    </submittedName>
</protein>
<dbReference type="Gene3D" id="1.10.10.60">
    <property type="entry name" value="Homeodomain-like"/>
    <property type="match status" value="1"/>
</dbReference>
<keyword evidence="3" id="KW-0539">Nucleus</keyword>
<reference evidence="4" key="2">
    <citation type="submission" date="2020-05" db="UniProtKB">
        <authorList>
            <consortium name="EnsemblMetazoa"/>
        </authorList>
    </citation>
    <scope>IDENTIFICATION</scope>
    <source>
        <strain evidence="4">LVP_AGWG</strain>
    </source>
</reference>
<dbReference type="PANTHER" id="PTHR19303:SF74">
    <property type="entry name" value="POGO TRANSPOSABLE ELEMENT WITH KRAB DOMAIN"/>
    <property type="match status" value="1"/>
</dbReference>
<proteinExistence type="predicted"/>
<dbReference type="Proteomes" id="UP000008820">
    <property type="component" value="Chromosome 1"/>
</dbReference>
<dbReference type="InterPro" id="IPR050863">
    <property type="entry name" value="CenT-Element_Derived"/>
</dbReference>
<evidence type="ECO:0000256" key="1">
    <source>
        <dbReference type="ARBA" id="ARBA00004123"/>
    </source>
</evidence>
<dbReference type="AlphaFoldDB" id="A0A6I8TK24"/>
<evidence type="ECO:0000256" key="2">
    <source>
        <dbReference type="ARBA" id="ARBA00023125"/>
    </source>
</evidence>
<gene>
    <name evidence="4" type="primary">110676674</name>
</gene>
<dbReference type="PANTHER" id="PTHR19303">
    <property type="entry name" value="TRANSPOSON"/>
    <property type="match status" value="1"/>
</dbReference>
<dbReference type="InterPro" id="IPR006600">
    <property type="entry name" value="HTH_CenpB_DNA-bd_dom"/>
</dbReference>
<dbReference type="EnsemblMetazoa" id="AAEL019736-RA">
    <property type="protein sequence ID" value="AAEL019736-PA"/>
    <property type="gene ID" value="AAEL019736"/>
</dbReference>
<name>A0A6I8TK24_AEDAE</name>
<evidence type="ECO:0000313" key="4">
    <source>
        <dbReference type="EnsemblMetazoa" id="AAEL019736-PA"/>
    </source>
</evidence>
<comment type="subcellular location">
    <subcellularLocation>
        <location evidence="1">Nucleus</location>
    </subcellularLocation>
</comment>
<keyword evidence="5" id="KW-1185">Reference proteome</keyword>
<organism evidence="4 5">
    <name type="scientific">Aedes aegypti</name>
    <name type="common">Yellowfever mosquito</name>
    <name type="synonym">Culex aegypti</name>
    <dbReference type="NCBI Taxonomy" id="7159"/>
    <lineage>
        <taxon>Eukaryota</taxon>
        <taxon>Metazoa</taxon>
        <taxon>Ecdysozoa</taxon>
        <taxon>Arthropoda</taxon>
        <taxon>Hexapoda</taxon>
        <taxon>Insecta</taxon>
        <taxon>Pterygota</taxon>
        <taxon>Neoptera</taxon>
        <taxon>Endopterygota</taxon>
        <taxon>Diptera</taxon>
        <taxon>Nematocera</taxon>
        <taxon>Culicoidea</taxon>
        <taxon>Culicidae</taxon>
        <taxon>Culicinae</taxon>
        <taxon>Aedini</taxon>
        <taxon>Aedes</taxon>
        <taxon>Stegomyia</taxon>
    </lineage>
</organism>
<dbReference type="SUPFAM" id="SSF46689">
    <property type="entry name" value="Homeodomain-like"/>
    <property type="match status" value="1"/>
</dbReference>
<keyword evidence="2" id="KW-0238">DNA-binding</keyword>
<dbReference type="InterPro" id="IPR009057">
    <property type="entry name" value="Homeodomain-like_sf"/>
</dbReference>
<dbReference type="Pfam" id="PF03221">
    <property type="entry name" value="HTH_Tnp_Tc5"/>
    <property type="match status" value="1"/>
</dbReference>
<accession>A0A6I8TK24</accession>
<dbReference type="InterPro" id="IPR007889">
    <property type="entry name" value="HTH_Psq"/>
</dbReference>
<dbReference type="Pfam" id="PF05225">
    <property type="entry name" value="HTH_psq"/>
    <property type="match status" value="1"/>
</dbReference>
<evidence type="ECO:0000313" key="5">
    <source>
        <dbReference type="Proteomes" id="UP000008820"/>
    </source>
</evidence>
<dbReference type="GO" id="GO:0005634">
    <property type="term" value="C:nucleus"/>
    <property type="evidence" value="ECO:0007669"/>
    <property type="project" value="UniProtKB-SubCell"/>
</dbReference>
<dbReference type="OrthoDB" id="6115549at2759"/>
<dbReference type="Pfam" id="PF03184">
    <property type="entry name" value="DDE_1"/>
    <property type="match status" value="1"/>
</dbReference>
<evidence type="ECO:0000256" key="3">
    <source>
        <dbReference type="ARBA" id="ARBA00023242"/>
    </source>
</evidence>
<sequence length="616" mass="69476">MVRNFLRKSNRKQWPQSSLTAAIEAVNSGTSVRRASLLHRIPRETLKRYLRRENPLELQHLGTFSNVFSVQQEDELVNYILDMEQRFYGITVREIRQLAFDLAEKNGIRHRFNREKQMAGIDWLAGFRKRHPQVSLRTPEATSAARAQGFNRVAVGRFYDLLDEIVQTKNIRSNRIYNVDETSVFPVQSKKSKILAKCGKKQVGCITSAERGVLSTACMYMSATSHFIPPLIIFPRVRMTQQLKQGAPPGTLFSCNPSGWMTAKDFNRWFEHFIQQVHPTETNPVLLILDGHSSDTRNLEFVDRARECHVIVLSLPPHCSHKLQPLDVSFMGPFKTHFSQAIVDWLKNKPGEVVTLNEISTLLGKAYLRAASVSVAVNGFRKTGIALFNRFVFSDADFAPAEVTDIPVVQPTIPNYPDSENEGPFLGFDIDLLEPLAFIPTNESTLTKVSNEVDSDHETPYPSSNLQPLSLESLDRTVTSHPTPPVVPTPSTHSSSFKISPATVRPLPKSNRRKIASTRKSEKSSIITSSPHRSALKVLQANKDIKNLKKMKRISKTQAEKERKRVSAKENFPQDTLCSYCGDQFSASTAGDGWNQCHRCHSWVHNCTDVMCSCND</sequence>